<accession>A0AAN8JX27</accession>
<name>A0AAN8JX27_PATCE</name>
<evidence type="ECO:0000313" key="12">
    <source>
        <dbReference type="Proteomes" id="UP001347796"/>
    </source>
</evidence>
<feature type="domain" description="G-protein coupled receptors family 1 profile" evidence="10">
    <location>
        <begin position="1"/>
        <end position="262"/>
    </location>
</feature>
<keyword evidence="5 9" id="KW-0472">Membrane</keyword>
<evidence type="ECO:0000256" key="9">
    <source>
        <dbReference type="SAM" id="Phobius"/>
    </source>
</evidence>
<feature type="transmembrane region" description="Helical" evidence="9">
    <location>
        <begin position="100"/>
        <end position="124"/>
    </location>
</feature>
<dbReference type="PROSITE" id="PS00237">
    <property type="entry name" value="G_PROTEIN_RECEP_F1_1"/>
    <property type="match status" value="1"/>
</dbReference>
<gene>
    <name evidence="11" type="ORF">SNE40_007549</name>
</gene>
<keyword evidence="3 9" id="KW-1133">Transmembrane helix</keyword>
<feature type="transmembrane region" description="Helical" evidence="9">
    <location>
        <begin position="246"/>
        <end position="265"/>
    </location>
</feature>
<feature type="transmembrane region" description="Helical" evidence="9">
    <location>
        <begin position="199"/>
        <end position="226"/>
    </location>
</feature>
<reference evidence="11 12" key="1">
    <citation type="submission" date="2024-01" db="EMBL/GenBank/DDBJ databases">
        <title>The genome of the rayed Mediterranean limpet Patella caerulea (Linnaeus, 1758).</title>
        <authorList>
            <person name="Anh-Thu Weber A."/>
            <person name="Halstead-Nussloch G."/>
        </authorList>
    </citation>
    <scope>NUCLEOTIDE SEQUENCE [LARGE SCALE GENOMIC DNA]</scope>
    <source>
        <strain evidence="11">AATW-2023a</strain>
        <tissue evidence="11">Whole specimen</tissue>
    </source>
</reference>
<comment type="similarity">
    <text evidence="8">Belongs to the G-protein coupled receptor 1 family.</text>
</comment>
<dbReference type="InterPro" id="IPR017452">
    <property type="entry name" value="GPCR_Rhodpsn_7TM"/>
</dbReference>
<evidence type="ECO:0000256" key="7">
    <source>
        <dbReference type="ARBA" id="ARBA00023224"/>
    </source>
</evidence>
<comment type="subcellular location">
    <subcellularLocation>
        <location evidence="1">Membrane</location>
        <topology evidence="1">Multi-pass membrane protein</topology>
    </subcellularLocation>
</comment>
<dbReference type="GO" id="GO:0004930">
    <property type="term" value="F:G protein-coupled receptor activity"/>
    <property type="evidence" value="ECO:0007669"/>
    <property type="project" value="UniProtKB-KW"/>
</dbReference>
<dbReference type="EMBL" id="JAZGQO010000006">
    <property type="protein sequence ID" value="KAK6185281.1"/>
    <property type="molecule type" value="Genomic_DNA"/>
</dbReference>
<keyword evidence="4 8" id="KW-0297">G-protein coupled receptor</keyword>
<evidence type="ECO:0000256" key="1">
    <source>
        <dbReference type="ARBA" id="ARBA00004141"/>
    </source>
</evidence>
<keyword evidence="2 8" id="KW-0812">Transmembrane</keyword>
<keyword evidence="12" id="KW-1185">Reference proteome</keyword>
<dbReference type="PRINTS" id="PR00237">
    <property type="entry name" value="GPCRRHODOPSN"/>
</dbReference>
<sequence>MKTKAWRHKSYSHYLCALAVFDSLTLINREIKLIHDMRQYADDPGLYDNFSDVGCSVYNFYRHICYLMSSWLVVAMATERFVAVYYPLRKAYFCTQTGAVIIIIALLMLLSYTQIFRFFMIGNIMGNCGAIDDYLNIYTSLHIYLYQFSLICGLPIGVIMICNGLVLHRIYRVKKLRAKEDRKFSRTSRSASKRHKATLMLIAISFFYVITLMPSIIISIIVHVAIVSKSPMSMVIYMKITPYKDLFALVSDLNYACNFFIYILSGKVFRSELKKLFATNNGYSTSTTKVREEANVLF</sequence>
<proteinExistence type="inferred from homology"/>
<dbReference type="GO" id="GO:0005886">
    <property type="term" value="C:plasma membrane"/>
    <property type="evidence" value="ECO:0007669"/>
    <property type="project" value="TreeGrafter"/>
</dbReference>
<dbReference type="PANTHER" id="PTHR24243">
    <property type="entry name" value="G-PROTEIN COUPLED RECEPTOR"/>
    <property type="match status" value="1"/>
</dbReference>
<dbReference type="Proteomes" id="UP001347796">
    <property type="component" value="Unassembled WGS sequence"/>
</dbReference>
<dbReference type="InterPro" id="IPR000276">
    <property type="entry name" value="GPCR_Rhodpsn"/>
</dbReference>
<dbReference type="PROSITE" id="PS50262">
    <property type="entry name" value="G_PROTEIN_RECEP_F1_2"/>
    <property type="match status" value="1"/>
</dbReference>
<evidence type="ECO:0000256" key="5">
    <source>
        <dbReference type="ARBA" id="ARBA00023136"/>
    </source>
</evidence>
<dbReference type="Pfam" id="PF00001">
    <property type="entry name" value="7tm_1"/>
    <property type="match status" value="1"/>
</dbReference>
<keyword evidence="7 8" id="KW-0807">Transducer</keyword>
<comment type="caution">
    <text evidence="11">The sequence shown here is derived from an EMBL/GenBank/DDBJ whole genome shotgun (WGS) entry which is preliminary data.</text>
</comment>
<evidence type="ECO:0000259" key="10">
    <source>
        <dbReference type="PROSITE" id="PS50262"/>
    </source>
</evidence>
<dbReference type="AlphaFoldDB" id="A0AAN8JX27"/>
<dbReference type="Gene3D" id="1.20.1070.10">
    <property type="entry name" value="Rhodopsin 7-helix transmembrane proteins"/>
    <property type="match status" value="1"/>
</dbReference>
<evidence type="ECO:0000256" key="6">
    <source>
        <dbReference type="ARBA" id="ARBA00023170"/>
    </source>
</evidence>
<evidence type="ECO:0000256" key="8">
    <source>
        <dbReference type="RuleBase" id="RU000688"/>
    </source>
</evidence>
<evidence type="ECO:0000256" key="4">
    <source>
        <dbReference type="ARBA" id="ARBA00023040"/>
    </source>
</evidence>
<organism evidence="11 12">
    <name type="scientific">Patella caerulea</name>
    <name type="common">Rayed Mediterranean limpet</name>
    <dbReference type="NCBI Taxonomy" id="87958"/>
    <lineage>
        <taxon>Eukaryota</taxon>
        <taxon>Metazoa</taxon>
        <taxon>Spiralia</taxon>
        <taxon>Lophotrochozoa</taxon>
        <taxon>Mollusca</taxon>
        <taxon>Gastropoda</taxon>
        <taxon>Patellogastropoda</taxon>
        <taxon>Patelloidea</taxon>
        <taxon>Patellidae</taxon>
        <taxon>Patella</taxon>
    </lineage>
</organism>
<evidence type="ECO:0000313" key="11">
    <source>
        <dbReference type="EMBL" id="KAK6185281.1"/>
    </source>
</evidence>
<protein>
    <recommendedName>
        <fullName evidence="10">G-protein coupled receptors family 1 profile domain-containing protein</fullName>
    </recommendedName>
</protein>
<feature type="transmembrane region" description="Helical" evidence="9">
    <location>
        <begin position="144"/>
        <end position="167"/>
    </location>
</feature>
<keyword evidence="6 8" id="KW-0675">Receptor</keyword>
<evidence type="ECO:0000256" key="3">
    <source>
        <dbReference type="ARBA" id="ARBA00022989"/>
    </source>
</evidence>
<evidence type="ECO:0000256" key="2">
    <source>
        <dbReference type="ARBA" id="ARBA00022692"/>
    </source>
</evidence>
<dbReference type="PANTHER" id="PTHR24243:SF230">
    <property type="entry name" value="G-PROTEIN COUPLED RECEPTORS FAMILY 1 PROFILE DOMAIN-CONTAINING PROTEIN"/>
    <property type="match status" value="1"/>
</dbReference>
<dbReference type="SUPFAM" id="SSF81321">
    <property type="entry name" value="Family A G protein-coupled receptor-like"/>
    <property type="match status" value="1"/>
</dbReference>